<dbReference type="RefSeq" id="WP_099799448.1">
    <property type="nucleotide sequence ID" value="NZ_CP018092.1"/>
</dbReference>
<dbReference type="GO" id="GO:0097363">
    <property type="term" value="F:protein O-acetylglucosaminyltransferase activity"/>
    <property type="evidence" value="ECO:0007669"/>
    <property type="project" value="UniProtKB-EC"/>
</dbReference>
<evidence type="ECO:0000259" key="9">
    <source>
        <dbReference type="Pfam" id="PF13844"/>
    </source>
</evidence>
<reference evidence="11" key="2">
    <citation type="journal article" date="2022" name="Front. Microbiol.">
        <title>Comparative Genomic Analysis Revealed Distinct Molecular Components and Organization of CO2-Concentrating Mechanism in Thermophilic Cyanobacteria.</title>
        <authorList>
            <person name="Tang J."/>
            <person name="Zhou H."/>
            <person name="Yao D."/>
            <person name="Riaz S."/>
            <person name="You D."/>
            <person name="Klepacz-Smolka A."/>
            <person name="Daroch M."/>
        </authorList>
    </citation>
    <scope>NUCLEOTIDE SEQUENCE [LARGE SCALE GENOMIC DNA]</scope>
    <source>
        <strain evidence="11">PCC 6715</strain>
    </source>
</reference>
<keyword evidence="6" id="KW-0677">Repeat</keyword>
<dbReference type="AlphaFoldDB" id="A0A2D2Q3L3"/>
<dbReference type="PROSITE" id="PS50005">
    <property type="entry name" value="TPR"/>
    <property type="match status" value="1"/>
</dbReference>
<comment type="similarity">
    <text evidence="2">Belongs to the glycosyltransferase 41 family. O-GlcNAc transferase subfamily.</text>
</comment>
<dbReference type="PANTHER" id="PTHR44835:SF1">
    <property type="entry name" value="PROTEIN O-GLCNAC TRANSFERASE"/>
    <property type="match status" value="1"/>
</dbReference>
<name>A0A2D2Q3L3_PARLV</name>
<protein>
    <recommendedName>
        <fullName evidence="3">protein O-GlcNAc transferase</fullName>
        <ecNumber evidence="3">2.4.1.255</ecNumber>
    </recommendedName>
</protein>
<accession>A0A2D2Q3L3</accession>
<evidence type="ECO:0000256" key="4">
    <source>
        <dbReference type="ARBA" id="ARBA00022676"/>
    </source>
</evidence>
<feature type="repeat" description="TPR" evidence="8">
    <location>
        <begin position="50"/>
        <end position="83"/>
    </location>
</feature>
<keyword evidence="5" id="KW-0808">Transferase</keyword>
<dbReference type="EC" id="2.4.1.255" evidence="3"/>
<evidence type="ECO:0000256" key="7">
    <source>
        <dbReference type="ARBA" id="ARBA00022803"/>
    </source>
</evidence>
<proteinExistence type="inferred from homology"/>
<evidence type="ECO:0000256" key="8">
    <source>
        <dbReference type="PROSITE-ProRule" id="PRU00339"/>
    </source>
</evidence>
<gene>
    <name evidence="10" type="ORF">BRW62_10585</name>
</gene>
<dbReference type="Pfam" id="PF13844">
    <property type="entry name" value="Glyco_transf_41"/>
    <property type="match status" value="1"/>
</dbReference>
<dbReference type="KEGG" id="slw:BRW62_10585"/>
<evidence type="ECO:0000256" key="2">
    <source>
        <dbReference type="ARBA" id="ARBA00005386"/>
    </source>
</evidence>
<reference evidence="10 11" key="1">
    <citation type="submission" date="2016-11" db="EMBL/GenBank/DDBJ databases">
        <title>Complete genome sequence of thermophilic cyanobacteria strain Synechococcus sp. PCC6715.</title>
        <authorList>
            <person name="Tang J."/>
            <person name="Daroch M."/>
            <person name="Liang Y."/>
            <person name="Jiang D."/>
            <person name="Shah M."/>
        </authorList>
    </citation>
    <scope>NUCLEOTIDE SEQUENCE [LARGE SCALE GENOMIC DNA]</scope>
    <source>
        <strain evidence="10 11">PCC 6715</strain>
    </source>
</reference>
<comment type="pathway">
    <text evidence="1">Protein modification; protein glycosylation.</text>
</comment>
<dbReference type="Gene3D" id="3.40.50.2000">
    <property type="entry name" value="Glycogen Phosphorylase B"/>
    <property type="match status" value="1"/>
</dbReference>
<dbReference type="SMART" id="SM00028">
    <property type="entry name" value="TPR"/>
    <property type="match status" value="2"/>
</dbReference>
<dbReference type="OrthoDB" id="146908at2"/>
<keyword evidence="7 8" id="KW-0802">TPR repeat</keyword>
<dbReference type="Gene3D" id="1.25.40.10">
    <property type="entry name" value="Tetratricopeptide repeat domain"/>
    <property type="match status" value="1"/>
</dbReference>
<dbReference type="InterPro" id="IPR011990">
    <property type="entry name" value="TPR-like_helical_dom_sf"/>
</dbReference>
<dbReference type="InterPro" id="IPR019734">
    <property type="entry name" value="TPR_rpt"/>
</dbReference>
<keyword evidence="4" id="KW-0328">Glycosyltransferase</keyword>
<dbReference type="EMBL" id="CP018092">
    <property type="protein sequence ID" value="ATS19111.1"/>
    <property type="molecule type" value="Genomic_DNA"/>
</dbReference>
<evidence type="ECO:0000313" key="11">
    <source>
        <dbReference type="Proteomes" id="UP000231057"/>
    </source>
</evidence>
<dbReference type="InterPro" id="IPR051939">
    <property type="entry name" value="Glycosyltr_41/O-GlcNAc_trsf"/>
</dbReference>
<keyword evidence="11" id="KW-1185">Reference proteome</keyword>
<dbReference type="Proteomes" id="UP000231057">
    <property type="component" value="Chromosome"/>
</dbReference>
<dbReference type="Gene3D" id="3.40.50.11380">
    <property type="match status" value="1"/>
</dbReference>
<evidence type="ECO:0000256" key="5">
    <source>
        <dbReference type="ARBA" id="ARBA00022679"/>
    </source>
</evidence>
<evidence type="ECO:0000256" key="1">
    <source>
        <dbReference type="ARBA" id="ARBA00004922"/>
    </source>
</evidence>
<evidence type="ECO:0000256" key="6">
    <source>
        <dbReference type="ARBA" id="ARBA00022737"/>
    </source>
</evidence>
<organism evidence="10 11">
    <name type="scientific">Parathermosynechococcus lividus PCC 6715</name>
    <dbReference type="NCBI Taxonomy" id="1917166"/>
    <lineage>
        <taxon>Bacteria</taxon>
        <taxon>Bacillati</taxon>
        <taxon>Cyanobacteriota</taxon>
        <taxon>Cyanophyceae</taxon>
        <taxon>Acaryochloridales</taxon>
        <taxon>Thermosynechococcaceae</taxon>
        <taxon>Parathermosynechococcus</taxon>
    </lineage>
</organism>
<feature type="domain" description="O-GlcNAc transferase C-terminal" evidence="9">
    <location>
        <begin position="351"/>
        <end position="527"/>
    </location>
</feature>
<dbReference type="InterPro" id="IPR029489">
    <property type="entry name" value="OGT/SEC/SPY_C"/>
</dbReference>
<dbReference type="SUPFAM" id="SSF48452">
    <property type="entry name" value="TPR-like"/>
    <property type="match status" value="2"/>
</dbReference>
<dbReference type="PANTHER" id="PTHR44835">
    <property type="entry name" value="UDP-N-ACETYLGLUCOSAMINE--PEPTIDE N-ACETYLGLUCOSAMINYLTRANSFERASE SPINDLY-RELATED"/>
    <property type="match status" value="1"/>
</dbReference>
<evidence type="ECO:0000256" key="3">
    <source>
        <dbReference type="ARBA" id="ARBA00011970"/>
    </source>
</evidence>
<evidence type="ECO:0000313" key="10">
    <source>
        <dbReference type="EMBL" id="ATS19111.1"/>
    </source>
</evidence>
<sequence>MDYLQLALRSPHPAFAKGWEKFAKKQWQNKELNKAIASFKHALSLDSHLATAWCSLGILSSSDSNLEQSRHAYEVALSLQPDWKLGIEFIRCFSYLLNVYDTPEEVLVCHQQFEKAFFEFYTAFQNASVEEIGQLHHWIGYVGMFLLPYQGLPTRHLQQMYGQFIHDVMTKIIPKGKERPAMPKLSPDIPVRVGILCGFFRMHTVWKLMLHNWIKYLNNEKIKIYAYYPQDYTDQCTEKIKRYCHKFEMGIRPLESWFELIRSDQLHLMLFPEIGMDLDVIKLASLWLAPIQCMSWGHPDTSGLPTIDYFLSSELMEPETGDSEYCEQLVRLKNLGIQFSPLPEDERAPITRQEYGLKPDAVLYGCLQSVFKYLPQFDYIYPEIAAAVGNCQFVFISHHMTKHSRQRFEARLERAFSAKNLHWQDYCFISRPLNFYGFTSMLHCLDIFLDSIEWSGGCTTLEALNYAQLPIVTTPGRFMRGRHTAGILTQLGLPELIAPTVRDYIHKAIELGQNVAYREWIRQQIQTNLPRVMADQEGLKSLEAFILQTVYSYRN</sequence>